<feature type="transmembrane region" description="Helical" evidence="6">
    <location>
        <begin position="101"/>
        <end position="119"/>
    </location>
</feature>
<feature type="transmembrane region" description="Helical" evidence="6">
    <location>
        <begin position="45"/>
        <end position="64"/>
    </location>
</feature>
<evidence type="ECO:0000256" key="5">
    <source>
        <dbReference type="ARBA" id="ARBA00023136"/>
    </source>
</evidence>
<feature type="transmembrane region" description="Helical" evidence="6">
    <location>
        <begin position="76"/>
        <end position="95"/>
    </location>
</feature>
<dbReference type="OrthoDB" id="2370632at2"/>
<keyword evidence="5 6" id="KW-0472">Membrane</keyword>
<keyword evidence="2" id="KW-1003">Cell membrane</keyword>
<sequence>MLLRNRNFLILFSGQIVSMVGNNFYLIALPWYVLQLTGSKYDLTLTGVVQTLPGLAGLFIGVLVDRWNKRRTMIVADFLRGIVALALFSITIFHVVNSRNFMIILFLIPLAELIGTVFYPAQMSLMPKIVPNSQMDKAMAWNQSGSSVAGIAGLFGGGTILSLLGAPFMFAFNGLSYIVSSVSLFFVRVSESKKLSMQRSGLFVAILNATTNTVALRVTPADVQGRVFGALGAASTLSQPLGMLIFGWLMINLNLTIVFSVMGIIVIGGSLLYLRGTLRNAGVPIMGASE</sequence>
<comment type="subcellular location">
    <subcellularLocation>
        <location evidence="1">Cell membrane</location>
        <topology evidence="1">Multi-pass membrane protein</topology>
    </subcellularLocation>
</comment>
<comment type="caution">
    <text evidence="7">The sequence shown here is derived from an EMBL/GenBank/DDBJ whole genome shotgun (WGS) entry which is preliminary data.</text>
</comment>
<evidence type="ECO:0000256" key="2">
    <source>
        <dbReference type="ARBA" id="ARBA00022475"/>
    </source>
</evidence>
<dbReference type="GO" id="GO:0022857">
    <property type="term" value="F:transmembrane transporter activity"/>
    <property type="evidence" value="ECO:0007669"/>
    <property type="project" value="InterPro"/>
</dbReference>
<dbReference type="Pfam" id="PF07690">
    <property type="entry name" value="MFS_1"/>
    <property type="match status" value="1"/>
</dbReference>
<keyword evidence="4 6" id="KW-1133">Transmembrane helix</keyword>
<accession>A0A853KC63</accession>
<gene>
    <name evidence="7" type="ORF">AYW79_04520</name>
</gene>
<evidence type="ECO:0000313" key="7">
    <source>
        <dbReference type="EMBL" id="OAG94622.1"/>
    </source>
</evidence>
<dbReference type="PRINTS" id="PR01988">
    <property type="entry name" value="EXPORTERBACE"/>
</dbReference>
<evidence type="ECO:0000256" key="6">
    <source>
        <dbReference type="SAM" id="Phobius"/>
    </source>
</evidence>
<dbReference type="Proteomes" id="UP000077421">
    <property type="component" value="Unassembled WGS sequence"/>
</dbReference>
<dbReference type="InterPro" id="IPR022324">
    <property type="entry name" value="Bacilysin_exporter_BacE_put"/>
</dbReference>
<dbReference type="InterPro" id="IPR011701">
    <property type="entry name" value="MFS"/>
</dbReference>
<feature type="transmembrane region" description="Helical" evidence="6">
    <location>
        <begin position="7"/>
        <end position="33"/>
    </location>
</feature>
<evidence type="ECO:0000256" key="1">
    <source>
        <dbReference type="ARBA" id="ARBA00004651"/>
    </source>
</evidence>
<dbReference type="EMBL" id="LSUQ01000008">
    <property type="protein sequence ID" value="OAG94622.1"/>
    <property type="molecule type" value="Genomic_DNA"/>
</dbReference>
<proteinExistence type="predicted"/>
<evidence type="ECO:0000256" key="4">
    <source>
        <dbReference type="ARBA" id="ARBA00022989"/>
    </source>
</evidence>
<dbReference type="InterPro" id="IPR036259">
    <property type="entry name" value="MFS_trans_sf"/>
</dbReference>
<feature type="transmembrane region" description="Helical" evidence="6">
    <location>
        <begin position="227"/>
        <end position="251"/>
    </location>
</feature>
<keyword evidence="3 6" id="KW-0812">Transmembrane</keyword>
<evidence type="ECO:0008006" key="9">
    <source>
        <dbReference type="Google" id="ProtNLM"/>
    </source>
</evidence>
<dbReference type="SUPFAM" id="SSF103473">
    <property type="entry name" value="MFS general substrate transporter"/>
    <property type="match status" value="2"/>
</dbReference>
<organism evidence="7 8">
    <name type="scientific">Ferroacidibacillus organovorans</name>
    <dbReference type="NCBI Taxonomy" id="1765683"/>
    <lineage>
        <taxon>Bacteria</taxon>
        <taxon>Bacillati</taxon>
        <taxon>Bacillota</taxon>
        <taxon>Bacilli</taxon>
        <taxon>Bacillales</taxon>
        <taxon>Alicyclobacillaceae</taxon>
        <taxon>Ferroacidibacillus</taxon>
    </lineage>
</organism>
<reference evidence="7 8" key="1">
    <citation type="submission" date="2016-02" db="EMBL/GenBank/DDBJ databases">
        <title>Draft genome sequence of Acidibacillus ferrooxidans SLC66.</title>
        <authorList>
            <person name="Oliveira G."/>
            <person name="Nancucheo I."/>
            <person name="Dall'Agnol H."/>
            <person name="Johnson B."/>
            <person name="Oliveira R."/>
            <person name="Nunes G.L."/>
            <person name="Tzotzos G."/>
            <person name="Orellana S.C."/>
            <person name="Salim A.C."/>
            <person name="Araujo F.M."/>
        </authorList>
    </citation>
    <scope>NUCLEOTIDE SEQUENCE [LARGE SCALE GENOMIC DNA]</scope>
    <source>
        <strain evidence="7 8">SLC66</strain>
    </source>
</reference>
<evidence type="ECO:0000256" key="3">
    <source>
        <dbReference type="ARBA" id="ARBA00022692"/>
    </source>
</evidence>
<feature type="transmembrane region" description="Helical" evidence="6">
    <location>
        <begin position="257"/>
        <end position="274"/>
    </location>
</feature>
<dbReference type="PANTHER" id="PTHR23513">
    <property type="entry name" value="INTEGRAL MEMBRANE EFFLUX PROTEIN-RELATED"/>
    <property type="match status" value="1"/>
</dbReference>
<protein>
    <recommendedName>
        <fullName evidence="9">Major facilitator superfamily (MFS) profile domain-containing protein</fullName>
    </recommendedName>
</protein>
<dbReference type="RefSeq" id="WP_067562202.1">
    <property type="nucleotide sequence ID" value="NZ_LSUQ01000008.1"/>
</dbReference>
<dbReference type="GO" id="GO:0005886">
    <property type="term" value="C:plasma membrane"/>
    <property type="evidence" value="ECO:0007669"/>
    <property type="project" value="UniProtKB-SubCell"/>
</dbReference>
<dbReference type="PANTHER" id="PTHR23513:SF6">
    <property type="entry name" value="MAJOR FACILITATOR SUPERFAMILY ASSOCIATED DOMAIN-CONTAINING PROTEIN"/>
    <property type="match status" value="1"/>
</dbReference>
<feature type="transmembrane region" description="Helical" evidence="6">
    <location>
        <begin position="140"/>
        <end position="164"/>
    </location>
</feature>
<dbReference type="Gene3D" id="1.20.1250.20">
    <property type="entry name" value="MFS general substrate transporter like domains"/>
    <property type="match status" value="2"/>
</dbReference>
<dbReference type="AlphaFoldDB" id="A0A853KC63"/>
<dbReference type="CDD" id="cd06173">
    <property type="entry name" value="MFS_MefA_like"/>
    <property type="match status" value="1"/>
</dbReference>
<feature type="transmembrane region" description="Helical" evidence="6">
    <location>
        <begin position="170"/>
        <end position="189"/>
    </location>
</feature>
<evidence type="ECO:0000313" key="8">
    <source>
        <dbReference type="Proteomes" id="UP000077421"/>
    </source>
</evidence>
<name>A0A853KC63_9BACL</name>